<dbReference type="Pfam" id="PF12860">
    <property type="entry name" value="PAS_7"/>
    <property type="match status" value="1"/>
</dbReference>
<name>A0A1L3I9M8_9RHOB</name>
<evidence type="ECO:0000313" key="1">
    <source>
        <dbReference type="EMBL" id="APG48763.1"/>
    </source>
</evidence>
<proteinExistence type="predicted"/>
<dbReference type="AlphaFoldDB" id="A0A1L3I9M8"/>
<dbReference type="InterPro" id="IPR035965">
    <property type="entry name" value="PAS-like_dom_sf"/>
</dbReference>
<sequence>MWVMNIMQQILSTDWLVLATLCVATAAAAVWWLSPNPKPKGFEQDLLQGDGRSDAVFLFDDTTLIGWSSGARRFIGEQAENFSWANLREQLARSYPGLPQSPGFLKDVGPLVLSGTANAESREALCEWIDGVTRVQLRSTTSEEQNHSIDQELTTLRSAVHQAPYPVWLQSDGGAVTWSNLAYDDLSQKIRGRNVDFAEPLFTDLDDPMASGKPERIAIPLPESKKKLWYNISTTETEAGWLCHAVDVNAVVDAEIAQRNFVQTLAKTFAQLSIGLAIFDRNRQLVLFNPVLIDLTALPANFLSSRPNLLTFFDRLRDQRMMPEPKNYSSWRHQMADLLEAAAEGRYQETWSLPSGSVYSVSGRPHPDGAIAFLFEDITAEITLTRQFRSELEMGQSIMDQMDEAIAVFANDGTMTFSNAAYHDLWQMDPDGSFAKITIMDSSRIWQDLCAATPAWGEIRDFVAGSDSRAPWWANVQLRNGTPLVCKVSAIQNGATMVSFRAPDPDPAPVEQQRFAIKNQEK</sequence>
<keyword evidence="2" id="KW-1185">Reference proteome</keyword>
<dbReference type="SUPFAM" id="SSF55785">
    <property type="entry name" value="PYP-like sensor domain (PAS domain)"/>
    <property type="match status" value="1"/>
</dbReference>
<accession>A0A1L3I9M8</accession>
<dbReference type="KEGG" id="php:PhaeoP97_03410"/>
<gene>
    <name evidence="1" type="ORF">PhaeoP97_03410</name>
</gene>
<dbReference type="EMBL" id="CP016364">
    <property type="protein sequence ID" value="APG48763.1"/>
    <property type="molecule type" value="Genomic_DNA"/>
</dbReference>
<protein>
    <submittedName>
        <fullName evidence="1">PAS fold protein</fullName>
    </submittedName>
</protein>
<organism evidence="1 2">
    <name type="scientific">Phaeobacter porticola</name>
    <dbReference type="NCBI Taxonomy" id="1844006"/>
    <lineage>
        <taxon>Bacteria</taxon>
        <taxon>Pseudomonadati</taxon>
        <taxon>Pseudomonadota</taxon>
        <taxon>Alphaproteobacteria</taxon>
        <taxon>Rhodobacterales</taxon>
        <taxon>Roseobacteraceae</taxon>
        <taxon>Phaeobacter</taxon>
    </lineage>
</organism>
<evidence type="ECO:0000313" key="2">
    <source>
        <dbReference type="Proteomes" id="UP000183859"/>
    </source>
</evidence>
<reference evidence="2" key="1">
    <citation type="submission" date="2016-07" db="EMBL/GenBank/DDBJ databases">
        <title>Phaeobacter portensis sp. nov., a tropodithietic acid producing bacterium isolated from a German harbor.</title>
        <authorList>
            <person name="Freese H.M."/>
            <person name="Bunk B."/>
            <person name="Breider S."/>
            <person name="Brinkhoff T."/>
        </authorList>
    </citation>
    <scope>NUCLEOTIDE SEQUENCE [LARGE SCALE GENOMIC DNA]</scope>
    <source>
        <strain evidence="2">P97</strain>
    </source>
</reference>
<dbReference type="STRING" id="1844006.PhaeoP97_03410"/>
<dbReference type="Proteomes" id="UP000183859">
    <property type="component" value="Chromosome"/>
</dbReference>